<dbReference type="Proteomes" id="UP001055811">
    <property type="component" value="Linkage Group LG06"/>
</dbReference>
<accession>A0ACB9BNN8</accession>
<keyword evidence="2" id="KW-1185">Reference proteome</keyword>
<reference evidence="2" key="1">
    <citation type="journal article" date="2022" name="Mol. Ecol. Resour.">
        <title>The genomes of chicory, endive, great burdock and yacon provide insights into Asteraceae palaeo-polyploidization history and plant inulin production.</title>
        <authorList>
            <person name="Fan W."/>
            <person name="Wang S."/>
            <person name="Wang H."/>
            <person name="Wang A."/>
            <person name="Jiang F."/>
            <person name="Liu H."/>
            <person name="Zhao H."/>
            <person name="Xu D."/>
            <person name="Zhang Y."/>
        </authorList>
    </citation>
    <scope>NUCLEOTIDE SEQUENCE [LARGE SCALE GENOMIC DNA]</scope>
    <source>
        <strain evidence="2">cv. Punajuju</strain>
    </source>
</reference>
<evidence type="ECO:0000313" key="1">
    <source>
        <dbReference type="EMBL" id="KAI3723618.1"/>
    </source>
</evidence>
<protein>
    <submittedName>
        <fullName evidence="1">Uncharacterized protein</fullName>
    </submittedName>
</protein>
<evidence type="ECO:0000313" key="2">
    <source>
        <dbReference type="Proteomes" id="UP001055811"/>
    </source>
</evidence>
<dbReference type="EMBL" id="CM042014">
    <property type="protein sequence ID" value="KAI3723618.1"/>
    <property type="molecule type" value="Genomic_DNA"/>
</dbReference>
<sequence length="233" mass="26531">MLKIRIALPLKQKQIAGTSSLFQHPSSPPSLFLESNHLLDKDEAEKEWKYIFFNYPEKEIGITQCRLSNGISIKYLISKTETCGGVMRLIVGGGRAAETPETKGAVVLGVRTLSEGGRVGNFTREQVELFCVNHLINCSLGSTEEFFCMEFRFTTRDNGMRAAFQLLHMVLEHSVWLEDGFDRARQLYLSYYRSISKSLERSTAHKLMIAMLDEDERFVEHTPNSLENLTLQT</sequence>
<reference evidence="1 2" key="2">
    <citation type="journal article" date="2022" name="Mol. Ecol. Resour.">
        <title>The genomes of chicory, endive, great burdock and yacon provide insights into Asteraceae paleo-polyploidization history and plant inulin production.</title>
        <authorList>
            <person name="Fan W."/>
            <person name="Wang S."/>
            <person name="Wang H."/>
            <person name="Wang A."/>
            <person name="Jiang F."/>
            <person name="Liu H."/>
            <person name="Zhao H."/>
            <person name="Xu D."/>
            <person name="Zhang Y."/>
        </authorList>
    </citation>
    <scope>NUCLEOTIDE SEQUENCE [LARGE SCALE GENOMIC DNA]</scope>
    <source>
        <strain evidence="2">cv. Punajuju</strain>
        <tissue evidence="1">Leaves</tissue>
    </source>
</reference>
<gene>
    <name evidence="1" type="ORF">L2E82_35362</name>
</gene>
<name>A0ACB9BNN8_CICIN</name>
<organism evidence="1 2">
    <name type="scientific">Cichorium intybus</name>
    <name type="common">Chicory</name>
    <dbReference type="NCBI Taxonomy" id="13427"/>
    <lineage>
        <taxon>Eukaryota</taxon>
        <taxon>Viridiplantae</taxon>
        <taxon>Streptophyta</taxon>
        <taxon>Embryophyta</taxon>
        <taxon>Tracheophyta</taxon>
        <taxon>Spermatophyta</taxon>
        <taxon>Magnoliopsida</taxon>
        <taxon>eudicotyledons</taxon>
        <taxon>Gunneridae</taxon>
        <taxon>Pentapetalae</taxon>
        <taxon>asterids</taxon>
        <taxon>campanulids</taxon>
        <taxon>Asterales</taxon>
        <taxon>Asteraceae</taxon>
        <taxon>Cichorioideae</taxon>
        <taxon>Cichorieae</taxon>
        <taxon>Cichoriinae</taxon>
        <taxon>Cichorium</taxon>
    </lineage>
</organism>
<proteinExistence type="predicted"/>
<comment type="caution">
    <text evidence="1">The sequence shown here is derived from an EMBL/GenBank/DDBJ whole genome shotgun (WGS) entry which is preliminary data.</text>
</comment>